<gene>
    <name evidence="2" type="ORF">SCLCIDRAFT_1223861</name>
</gene>
<feature type="region of interest" description="Disordered" evidence="1">
    <location>
        <begin position="45"/>
        <end position="74"/>
    </location>
</feature>
<proteinExistence type="predicted"/>
<dbReference type="Proteomes" id="UP000053989">
    <property type="component" value="Unassembled WGS sequence"/>
</dbReference>
<name>A0A0C2ZHT7_9AGAM</name>
<evidence type="ECO:0000313" key="3">
    <source>
        <dbReference type="Proteomes" id="UP000053989"/>
    </source>
</evidence>
<keyword evidence="3" id="KW-1185">Reference proteome</keyword>
<dbReference type="EMBL" id="KN822213">
    <property type="protein sequence ID" value="KIM52372.1"/>
    <property type="molecule type" value="Genomic_DNA"/>
</dbReference>
<dbReference type="HOGENOM" id="CLU_2689255_0_0_1"/>
<reference evidence="3" key="2">
    <citation type="submission" date="2015-01" db="EMBL/GenBank/DDBJ databases">
        <title>Evolutionary Origins and Diversification of the Mycorrhizal Mutualists.</title>
        <authorList>
            <consortium name="DOE Joint Genome Institute"/>
            <consortium name="Mycorrhizal Genomics Consortium"/>
            <person name="Kohler A."/>
            <person name="Kuo A."/>
            <person name="Nagy L.G."/>
            <person name="Floudas D."/>
            <person name="Copeland A."/>
            <person name="Barry K.W."/>
            <person name="Cichocki N."/>
            <person name="Veneault-Fourrey C."/>
            <person name="LaButti K."/>
            <person name="Lindquist E.A."/>
            <person name="Lipzen A."/>
            <person name="Lundell T."/>
            <person name="Morin E."/>
            <person name="Murat C."/>
            <person name="Riley R."/>
            <person name="Ohm R."/>
            <person name="Sun H."/>
            <person name="Tunlid A."/>
            <person name="Henrissat B."/>
            <person name="Grigoriev I.V."/>
            <person name="Hibbett D.S."/>
            <person name="Martin F."/>
        </authorList>
    </citation>
    <scope>NUCLEOTIDE SEQUENCE [LARGE SCALE GENOMIC DNA]</scope>
    <source>
        <strain evidence="3">Foug A</strain>
    </source>
</reference>
<evidence type="ECO:0000256" key="1">
    <source>
        <dbReference type="SAM" id="MobiDB-lite"/>
    </source>
</evidence>
<evidence type="ECO:0000313" key="2">
    <source>
        <dbReference type="EMBL" id="KIM52372.1"/>
    </source>
</evidence>
<dbReference type="InParanoid" id="A0A0C2ZHT7"/>
<dbReference type="AlphaFoldDB" id="A0A0C2ZHT7"/>
<feature type="compositionally biased region" description="Polar residues" evidence="1">
    <location>
        <begin position="45"/>
        <end position="56"/>
    </location>
</feature>
<organism evidence="2 3">
    <name type="scientific">Scleroderma citrinum Foug A</name>
    <dbReference type="NCBI Taxonomy" id="1036808"/>
    <lineage>
        <taxon>Eukaryota</taxon>
        <taxon>Fungi</taxon>
        <taxon>Dikarya</taxon>
        <taxon>Basidiomycota</taxon>
        <taxon>Agaricomycotina</taxon>
        <taxon>Agaricomycetes</taxon>
        <taxon>Agaricomycetidae</taxon>
        <taxon>Boletales</taxon>
        <taxon>Sclerodermatineae</taxon>
        <taxon>Sclerodermataceae</taxon>
        <taxon>Scleroderma</taxon>
    </lineage>
</organism>
<sequence length="74" mass="8479">MTRPPYECNEVRNNSQPVGLQVSLVCVTMKRHKGVPWSLRRHTTWSKSTSPLARQIQSEKKDTRQPHVAPEGAR</sequence>
<reference evidence="2 3" key="1">
    <citation type="submission" date="2014-04" db="EMBL/GenBank/DDBJ databases">
        <authorList>
            <consortium name="DOE Joint Genome Institute"/>
            <person name="Kuo A."/>
            <person name="Kohler A."/>
            <person name="Nagy L.G."/>
            <person name="Floudas D."/>
            <person name="Copeland A."/>
            <person name="Barry K.W."/>
            <person name="Cichocki N."/>
            <person name="Veneault-Fourrey C."/>
            <person name="LaButti K."/>
            <person name="Lindquist E.A."/>
            <person name="Lipzen A."/>
            <person name="Lundell T."/>
            <person name="Morin E."/>
            <person name="Murat C."/>
            <person name="Sun H."/>
            <person name="Tunlid A."/>
            <person name="Henrissat B."/>
            <person name="Grigoriev I.V."/>
            <person name="Hibbett D.S."/>
            <person name="Martin F."/>
            <person name="Nordberg H.P."/>
            <person name="Cantor M.N."/>
            <person name="Hua S.X."/>
        </authorList>
    </citation>
    <scope>NUCLEOTIDE SEQUENCE [LARGE SCALE GENOMIC DNA]</scope>
    <source>
        <strain evidence="2 3">Foug A</strain>
    </source>
</reference>
<protein>
    <submittedName>
        <fullName evidence="2">Uncharacterized protein</fullName>
    </submittedName>
</protein>
<accession>A0A0C2ZHT7</accession>